<dbReference type="Pfam" id="PF02590">
    <property type="entry name" value="SPOUT_MTase"/>
    <property type="match status" value="1"/>
</dbReference>
<name>A0A1M6S5Q0_MEGEL</name>
<organism evidence="8 10">
    <name type="scientific">Megasphaera elsdenii</name>
    <dbReference type="NCBI Taxonomy" id="907"/>
    <lineage>
        <taxon>Bacteria</taxon>
        <taxon>Bacillati</taxon>
        <taxon>Bacillota</taxon>
        <taxon>Negativicutes</taxon>
        <taxon>Veillonellales</taxon>
        <taxon>Veillonellaceae</taxon>
        <taxon>Megasphaera</taxon>
    </lineage>
</organism>
<dbReference type="EMBL" id="CP027569">
    <property type="protein sequence ID" value="AVO27464.1"/>
    <property type="molecule type" value="Genomic_DNA"/>
</dbReference>
<dbReference type="InterPro" id="IPR003742">
    <property type="entry name" value="RlmH-like"/>
</dbReference>
<dbReference type="Proteomes" id="UP000536773">
    <property type="component" value="Unassembled WGS sequence"/>
</dbReference>
<keyword evidence="1 6" id="KW-0698">rRNA processing</keyword>
<evidence type="ECO:0000313" key="8">
    <source>
        <dbReference type="EMBL" id="NMK38721.1"/>
    </source>
</evidence>
<dbReference type="PIRSF" id="PIRSF004505">
    <property type="entry name" value="MT_bac"/>
    <property type="match status" value="1"/>
</dbReference>
<dbReference type="AlphaFoldDB" id="A0A1M6S5Q0"/>
<gene>
    <name evidence="6 8" type="primary">rlmH</name>
    <name evidence="7" type="ORF">C6Y28_07555</name>
    <name evidence="8" type="ORF">HG933_04920</name>
</gene>
<protein>
    <recommendedName>
        <fullName evidence="6">Ribosomal RNA large subunit methyltransferase H</fullName>
        <ecNumber evidence="6">2.1.1.177</ecNumber>
    </recommendedName>
    <alternativeName>
        <fullName evidence="6">23S rRNA (pseudouridine1915-N3)-methyltransferase</fullName>
    </alternativeName>
    <alternativeName>
        <fullName evidence="6">23S rRNA m3Psi1915 methyltransferase</fullName>
    </alternativeName>
    <alternativeName>
        <fullName evidence="6">rRNA (pseudouridine-N3-)-methyltransferase RlmH</fullName>
    </alternativeName>
</protein>
<evidence type="ECO:0000256" key="5">
    <source>
        <dbReference type="ARBA" id="ARBA00038303"/>
    </source>
</evidence>
<dbReference type="HAMAP" id="MF_00658">
    <property type="entry name" value="23SrRNA_methyltr_H"/>
    <property type="match status" value="1"/>
</dbReference>
<sequence>MKYHVITIGKIKEKYLTAGIDEFLKRLRPYGQVEVTVLPEEKMPENPSPAQKAQVLDKEGEKMLRHVRQGSHLFALDVQGKLVSSEDLAASFAKLALYGCSEISFIIGGPFGLSDLVRRKADNCISFGRITLTHQMIRLLLLEQIYRAIKIDRHEPYHL</sequence>
<dbReference type="Proteomes" id="UP000238358">
    <property type="component" value="Chromosome"/>
</dbReference>
<dbReference type="InterPro" id="IPR029026">
    <property type="entry name" value="tRNA_m1G_MTases_N"/>
</dbReference>
<reference evidence="7 9" key="1">
    <citation type="journal article" date="2018" name="Genome Announc.">
        <title>Complete genomes of two Megasphaera elsdenii strains, NCIMB 702410 and ATCC 25940.</title>
        <authorList>
            <person name="Hatmaker E.A."/>
            <person name="O'Dell K."/>
            <person name="Riley L.A."/>
            <person name="Klingeman D.M."/>
            <person name="Guss A.M."/>
        </authorList>
    </citation>
    <scope>NUCLEOTIDE SEQUENCE [LARGE SCALE GENOMIC DNA]</scope>
    <source>
        <strain evidence="7 9">NCIMB702410</strain>
    </source>
</reference>
<feature type="binding site" evidence="6">
    <location>
        <position position="108"/>
    </location>
    <ligand>
        <name>S-adenosyl-L-methionine</name>
        <dbReference type="ChEBI" id="CHEBI:59789"/>
    </ligand>
</feature>
<keyword evidence="6" id="KW-0963">Cytoplasm</keyword>
<dbReference type="GO" id="GO:0005737">
    <property type="term" value="C:cytoplasm"/>
    <property type="evidence" value="ECO:0007669"/>
    <property type="project" value="UniProtKB-SubCell"/>
</dbReference>
<evidence type="ECO:0000313" key="10">
    <source>
        <dbReference type="Proteomes" id="UP000536773"/>
    </source>
</evidence>
<proteinExistence type="inferred from homology"/>
<accession>A0A1M6S5Q0</accession>
<dbReference type="PANTHER" id="PTHR33603">
    <property type="entry name" value="METHYLTRANSFERASE"/>
    <property type="match status" value="1"/>
</dbReference>
<evidence type="ECO:0000313" key="9">
    <source>
        <dbReference type="Proteomes" id="UP000238358"/>
    </source>
</evidence>
<evidence type="ECO:0000313" key="7">
    <source>
        <dbReference type="EMBL" id="AVO27464.1"/>
    </source>
</evidence>
<dbReference type="PANTHER" id="PTHR33603:SF1">
    <property type="entry name" value="RIBOSOMAL RNA LARGE SUBUNIT METHYLTRANSFERASE H"/>
    <property type="match status" value="1"/>
</dbReference>
<dbReference type="NCBIfam" id="TIGR00246">
    <property type="entry name" value="tRNA_RlmH_YbeA"/>
    <property type="match status" value="1"/>
</dbReference>
<evidence type="ECO:0000256" key="2">
    <source>
        <dbReference type="ARBA" id="ARBA00022603"/>
    </source>
</evidence>
<comment type="subunit">
    <text evidence="6">Homodimer.</text>
</comment>
<dbReference type="EMBL" id="JABBJH010000005">
    <property type="protein sequence ID" value="NMK38721.1"/>
    <property type="molecule type" value="Genomic_DNA"/>
</dbReference>
<evidence type="ECO:0000256" key="3">
    <source>
        <dbReference type="ARBA" id="ARBA00022679"/>
    </source>
</evidence>
<comment type="subcellular location">
    <subcellularLocation>
        <location evidence="6">Cytoplasm</location>
    </subcellularLocation>
</comment>
<dbReference type="GO" id="GO:0070038">
    <property type="term" value="F:rRNA (pseudouridine-N3-)-methyltransferase activity"/>
    <property type="evidence" value="ECO:0007669"/>
    <property type="project" value="UniProtKB-UniRule"/>
</dbReference>
<dbReference type="NCBIfam" id="NF000985">
    <property type="entry name" value="PRK00103.1-3"/>
    <property type="match status" value="1"/>
</dbReference>
<dbReference type="GeneID" id="97492003"/>
<dbReference type="EC" id="2.1.1.177" evidence="6"/>
<comment type="function">
    <text evidence="6">Specifically methylates the pseudouridine at position 1915 (m3Psi1915) in 23S rRNA.</text>
</comment>
<evidence type="ECO:0000256" key="6">
    <source>
        <dbReference type="HAMAP-Rule" id="MF_00658"/>
    </source>
</evidence>
<feature type="binding site" evidence="6">
    <location>
        <position position="76"/>
    </location>
    <ligand>
        <name>S-adenosyl-L-methionine</name>
        <dbReference type="ChEBI" id="CHEBI:59789"/>
    </ligand>
</feature>
<dbReference type="SUPFAM" id="SSF75217">
    <property type="entry name" value="alpha/beta knot"/>
    <property type="match status" value="1"/>
</dbReference>
<evidence type="ECO:0000256" key="1">
    <source>
        <dbReference type="ARBA" id="ARBA00022552"/>
    </source>
</evidence>
<dbReference type="Gene3D" id="3.40.1280.10">
    <property type="match status" value="1"/>
</dbReference>
<keyword evidence="2 6" id="KW-0489">Methyltransferase</keyword>
<reference evidence="8 10" key="2">
    <citation type="submission" date="2020-04" db="EMBL/GenBank/DDBJ databases">
        <authorList>
            <person name="Hitch T.C.A."/>
            <person name="Wylensek D."/>
            <person name="Clavel T."/>
        </authorList>
    </citation>
    <scope>NUCLEOTIDE SEQUENCE [LARGE SCALE GENOMIC DNA]</scope>
    <source>
        <strain evidence="8 10">WCA-386-APC-2A</strain>
    </source>
</reference>
<keyword evidence="4 6" id="KW-0949">S-adenosyl-L-methionine</keyword>
<keyword evidence="3 6" id="KW-0808">Transferase</keyword>
<dbReference type="OrthoDB" id="9806643at2"/>
<feature type="binding site" evidence="6">
    <location>
        <begin position="127"/>
        <end position="132"/>
    </location>
    <ligand>
        <name>S-adenosyl-L-methionine</name>
        <dbReference type="ChEBI" id="CHEBI:59789"/>
    </ligand>
</feature>
<comment type="similarity">
    <text evidence="5 6">Belongs to the RNA methyltransferase RlmH family.</text>
</comment>
<dbReference type="CDD" id="cd18081">
    <property type="entry name" value="RlmH-like"/>
    <property type="match status" value="1"/>
</dbReference>
<dbReference type="RefSeq" id="WP_014015992.1">
    <property type="nucleotide sequence ID" value="NZ_CABMON010000002.1"/>
</dbReference>
<evidence type="ECO:0000256" key="4">
    <source>
        <dbReference type="ARBA" id="ARBA00022691"/>
    </source>
</evidence>
<comment type="catalytic activity">
    <reaction evidence="6">
        <text>pseudouridine(1915) in 23S rRNA + S-adenosyl-L-methionine = N(3)-methylpseudouridine(1915) in 23S rRNA + S-adenosyl-L-homocysteine + H(+)</text>
        <dbReference type="Rhea" id="RHEA:42752"/>
        <dbReference type="Rhea" id="RHEA-COMP:10221"/>
        <dbReference type="Rhea" id="RHEA-COMP:10222"/>
        <dbReference type="ChEBI" id="CHEBI:15378"/>
        <dbReference type="ChEBI" id="CHEBI:57856"/>
        <dbReference type="ChEBI" id="CHEBI:59789"/>
        <dbReference type="ChEBI" id="CHEBI:65314"/>
        <dbReference type="ChEBI" id="CHEBI:74486"/>
        <dbReference type="EC" id="2.1.1.177"/>
    </reaction>
</comment>
<dbReference type="InterPro" id="IPR029028">
    <property type="entry name" value="Alpha/beta_knot_MTases"/>
</dbReference>